<reference evidence="1" key="1">
    <citation type="submission" date="2023-03" db="EMBL/GenBank/DDBJ databases">
        <title>Massive genome expansion in bonnet fungi (Mycena s.s.) driven by repeated elements and novel gene families across ecological guilds.</title>
        <authorList>
            <consortium name="Lawrence Berkeley National Laboratory"/>
            <person name="Harder C.B."/>
            <person name="Miyauchi S."/>
            <person name="Viragh M."/>
            <person name="Kuo A."/>
            <person name="Thoen E."/>
            <person name="Andreopoulos B."/>
            <person name="Lu D."/>
            <person name="Skrede I."/>
            <person name="Drula E."/>
            <person name="Henrissat B."/>
            <person name="Morin E."/>
            <person name="Kohler A."/>
            <person name="Barry K."/>
            <person name="LaButti K."/>
            <person name="Morin E."/>
            <person name="Salamov A."/>
            <person name="Lipzen A."/>
            <person name="Mereny Z."/>
            <person name="Hegedus B."/>
            <person name="Baldrian P."/>
            <person name="Stursova M."/>
            <person name="Weitz H."/>
            <person name="Taylor A."/>
            <person name="Grigoriev I.V."/>
            <person name="Nagy L.G."/>
            <person name="Martin F."/>
            <person name="Kauserud H."/>
        </authorList>
    </citation>
    <scope>NUCLEOTIDE SEQUENCE</scope>
    <source>
        <strain evidence="1">CBHHK002</strain>
    </source>
</reference>
<name>A0AAD6ZV56_9AGAR</name>
<keyword evidence="2" id="KW-1185">Reference proteome</keyword>
<dbReference type="Proteomes" id="UP001218218">
    <property type="component" value="Unassembled WGS sequence"/>
</dbReference>
<evidence type="ECO:0000313" key="2">
    <source>
        <dbReference type="Proteomes" id="UP001218218"/>
    </source>
</evidence>
<gene>
    <name evidence="1" type="ORF">DFH08DRAFT_963469</name>
</gene>
<evidence type="ECO:0000313" key="1">
    <source>
        <dbReference type="EMBL" id="KAJ7340593.1"/>
    </source>
</evidence>
<proteinExistence type="predicted"/>
<protein>
    <submittedName>
        <fullName evidence="1">Uncharacterized protein</fullName>
    </submittedName>
</protein>
<comment type="caution">
    <text evidence="1">The sequence shown here is derived from an EMBL/GenBank/DDBJ whole genome shotgun (WGS) entry which is preliminary data.</text>
</comment>
<dbReference type="EMBL" id="JARIHO010000026">
    <property type="protein sequence ID" value="KAJ7340593.1"/>
    <property type="molecule type" value="Genomic_DNA"/>
</dbReference>
<dbReference type="AlphaFoldDB" id="A0AAD6ZV56"/>
<sequence length="75" mass="8562">MASPHSAGLLVYRLLLYLSKNLNIDPAEFLDHPLLQAQTLVPYVHLFCLLKSFSESFSEAFSGDFKRLFWPSCLN</sequence>
<accession>A0AAD6ZV56</accession>
<organism evidence="1 2">
    <name type="scientific">Mycena albidolilacea</name>
    <dbReference type="NCBI Taxonomy" id="1033008"/>
    <lineage>
        <taxon>Eukaryota</taxon>
        <taxon>Fungi</taxon>
        <taxon>Dikarya</taxon>
        <taxon>Basidiomycota</taxon>
        <taxon>Agaricomycotina</taxon>
        <taxon>Agaricomycetes</taxon>
        <taxon>Agaricomycetidae</taxon>
        <taxon>Agaricales</taxon>
        <taxon>Marasmiineae</taxon>
        <taxon>Mycenaceae</taxon>
        <taxon>Mycena</taxon>
    </lineage>
</organism>